<sequence length="336" mass="36172">MGLLSNWVKRTEIEAGDHIYTWRAVYTYSHHGIYVGDEKVVHFTRKNEAYSGFTSWSPSSSSSSSSSAKFPSACLFPDCGFQKPDSGVVFSCLDCFLDNGSLHKYMYGVSRYMILAKIRGGTCTTAKSDPPQAVIDSAMFLLENGFGNYDLFGNNCEDFALYCKTGLLPIKKNQGVGGSGQASSMLGMPLSAILSTPLRLFGSGPVGMATAAVGMYYSYRLGSDIGVGKDAGDMIKVPVEDLAEYLGGICPSEEGTKEEGSTTSATLDFDTGSLALQPSVNYSKAPPAPSQSDTSTATPPDMLSMHQMSTMMYEFQRQLKELKELHVAPPVTRPAP</sequence>
<feature type="region of interest" description="Disordered" evidence="1">
    <location>
        <begin position="278"/>
        <end position="302"/>
    </location>
</feature>
<organism evidence="3 4">
    <name type="scientific">Iris pallida</name>
    <name type="common">Sweet iris</name>
    <dbReference type="NCBI Taxonomy" id="29817"/>
    <lineage>
        <taxon>Eukaryota</taxon>
        <taxon>Viridiplantae</taxon>
        <taxon>Streptophyta</taxon>
        <taxon>Embryophyta</taxon>
        <taxon>Tracheophyta</taxon>
        <taxon>Spermatophyta</taxon>
        <taxon>Magnoliopsida</taxon>
        <taxon>Liliopsida</taxon>
        <taxon>Asparagales</taxon>
        <taxon>Iridaceae</taxon>
        <taxon>Iridoideae</taxon>
        <taxon>Irideae</taxon>
        <taxon>Iris</taxon>
    </lineage>
</organism>
<dbReference type="PROSITE" id="PS51934">
    <property type="entry name" value="LRAT"/>
    <property type="match status" value="1"/>
</dbReference>
<dbReference type="Gene3D" id="3.90.1720.10">
    <property type="entry name" value="endopeptidase domain like (from Nostoc punctiforme)"/>
    <property type="match status" value="1"/>
</dbReference>
<name>A0AAX6GS89_IRIPA</name>
<evidence type="ECO:0000259" key="2">
    <source>
        <dbReference type="PROSITE" id="PS51934"/>
    </source>
</evidence>
<dbReference type="Proteomes" id="UP001140949">
    <property type="component" value="Unassembled WGS sequence"/>
</dbReference>
<reference evidence="3" key="1">
    <citation type="journal article" date="2023" name="GigaByte">
        <title>Genome assembly of the bearded iris, Iris pallida Lam.</title>
        <authorList>
            <person name="Bruccoleri R.E."/>
            <person name="Oakeley E.J."/>
            <person name="Faust A.M.E."/>
            <person name="Altorfer M."/>
            <person name="Dessus-Babus S."/>
            <person name="Burckhardt D."/>
            <person name="Oertli M."/>
            <person name="Naumann U."/>
            <person name="Petersen F."/>
            <person name="Wong J."/>
        </authorList>
    </citation>
    <scope>NUCLEOTIDE SEQUENCE</scope>
    <source>
        <strain evidence="3">GSM-AAB239-AS_SAM_17_03QT</strain>
    </source>
</reference>
<dbReference type="Pfam" id="PF04970">
    <property type="entry name" value="LRAT"/>
    <property type="match status" value="1"/>
</dbReference>
<comment type="caution">
    <text evidence="3">The sequence shown here is derived from an EMBL/GenBank/DDBJ whole genome shotgun (WGS) entry which is preliminary data.</text>
</comment>
<evidence type="ECO:0000313" key="4">
    <source>
        <dbReference type="Proteomes" id="UP001140949"/>
    </source>
</evidence>
<keyword evidence="4" id="KW-1185">Reference proteome</keyword>
<evidence type="ECO:0000256" key="1">
    <source>
        <dbReference type="SAM" id="MobiDB-lite"/>
    </source>
</evidence>
<reference evidence="3" key="2">
    <citation type="submission" date="2023-04" db="EMBL/GenBank/DDBJ databases">
        <authorList>
            <person name="Bruccoleri R.E."/>
            <person name="Oakeley E.J."/>
            <person name="Faust A.-M."/>
            <person name="Dessus-Babus S."/>
            <person name="Altorfer M."/>
            <person name="Burckhardt D."/>
            <person name="Oertli M."/>
            <person name="Naumann U."/>
            <person name="Petersen F."/>
            <person name="Wong J."/>
        </authorList>
    </citation>
    <scope>NUCLEOTIDE SEQUENCE</scope>
    <source>
        <strain evidence="3">GSM-AAB239-AS_SAM_17_03QT</strain>
        <tissue evidence="3">Leaf</tissue>
    </source>
</reference>
<accession>A0AAX6GS89</accession>
<dbReference type="PANTHER" id="PTHR46137:SF2">
    <property type="entry name" value="OS09G0526800 PROTEIN"/>
    <property type="match status" value="1"/>
</dbReference>
<gene>
    <name evidence="3" type="ORF">M6B38_348915</name>
</gene>
<feature type="domain" description="LRAT" evidence="2">
    <location>
        <begin position="20"/>
        <end position="172"/>
    </location>
</feature>
<dbReference type="AlphaFoldDB" id="A0AAX6GS89"/>
<dbReference type="InterPro" id="IPR007053">
    <property type="entry name" value="LRAT_dom"/>
</dbReference>
<proteinExistence type="predicted"/>
<protein>
    <recommendedName>
        <fullName evidence="2">LRAT domain-containing protein</fullName>
    </recommendedName>
</protein>
<dbReference type="EMBL" id="JANAVB010016797">
    <property type="protein sequence ID" value="KAJ6831434.1"/>
    <property type="molecule type" value="Genomic_DNA"/>
</dbReference>
<dbReference type="PANTHER" id="PTHR46137">
    <property type="entry name" value="OS05G0310600 PROTEIN"/>
    <property type="match status" value="1"/>
</dbReference>
<evidence type="ECO:0000313" key="3">
    <source>
        <dbReference type="EMBL" id="KAJ6831434.1"/>
    </source>
</evidence>